<gene>
    <name evidence="2" type="ORF">G7077_01345</name>
</gene>
<accession>A0A6G7YLB7</accession>
<dbReference type="KEGG" id="spii:G7077_01345"/>
<proteinExistence type="predicted"/>
<evidence type="ECO:0000313" key="3">
    <source>
        <dbReference type="Proteomes" id="UP000503222"/>
    </source>
</evidence>
<evidence type="ECO:0000313" key="2">
    <source>
        <dbReference type="EMBL" id="QIK77527.1"/>
    </source>
</evidence>
<name>A0A6G7YLB7_9SPHN</name>
<feature type="signal peptide" evidence="1">
    <location>
        <begin position="1"/>
        <end position="22"/>
    </location>
</feature>
<dbReference type="AlphaFoldDB" id="A0A6G7YLB7"/>
<protein>
    <submittedName>
        <fullName evidence="2">Uncharacterized protein</fullName>
    </submittedName>
</protein>
<keyword evidence="3" id="KW-1185">Reference proteome</keyword>
<dbReference type="Proteomes" id="UP000503222">
    <property type="component" value="Chromosome"/>
</dbReference>
<keyword evidence="1" id="KW-0732">Signal</keyword>
<reference evidence="2 3" key="1">
    <citation type="submission" date="2020-03" db="EMBL/GenBank/DDBJ databases">
        <title>Sphingomonas sp. nov., isolated from fish.</title>
        <authorList>
            <person name="Hyun D.-W."/>
            <person name="Bae J.-W."/>
        </authorList>
    </citation>
    <scope>NUCLEOTIDE SEQUENCE [LARGE SCALE GENOMIC DNA]</scope>
    <source>
        <strain evidence="2 3">HDW15B</strain>
    </source>
</reference>
<dbReference type="RefSeq" id="WP_166409922.1">
    <property type="nucleotide sequence ID" value="NZ_CP049869.1"/>
</dbReference>
<feature type="chain" id="PRO_5026094149" evidence="1">
    <location>
        <begin position="23"/>
        <end position="202"/>
    </location>
</feature>
<sequence>MKTIATLGAVAALAGIAAPAAAQGYYSQPQQGYPQQGYAQPGYPVQGYPAPGYAQQGGIAGVIQQLLGNRYQANDRTAITQCASAASAQASNQYRPRGQAYGAYPQGNAYGQQQYNSPYMARVTAITDVQRTRNGLRVTGAMDSGASGYPNQAYGQQRVDQYGRPIPVAAMGDLTFRCNVDYRGQVTNVRISRNRAAYRPGY</sequence>
<dbReference type="EMBL" id="CP049869">
    <property type="protein sequence ID" value="QIK77527.1"/>
    <property type="molecule type" value="Genomic_DNA"/>
</dbReference>
<organism evidence="2 3">
    <name type="scientific">Sphingomonas piscis</name>
    <dbReference type="NCBI Taxonomy" id="2714943"/>
    <lineage>
        <taxon>Bacteria</taxon>
        <taxon>Pseudomonadati</taxon>
        <taxon>Pseudomonadota</taxon>
        <taxon>Alphaproteobacteria</taxon>
        <taxon>Sphingomonadales</taxon>
        <taxon>Sphingomonadaceae</taxon>
        <taxon>Sphingomonas</taxon>
    </lineage>
</organism>
<evidence type="ECO:0000256" key="1">
    <source>
        <dbReference type="SAM" id="SignalP"/>
    </source>
</evidence>